<keyword evidence="10 11" id="KW-0998">Cell outer membrane</keyword>
<dbReference type="PROSITE" id="PS52016">
    <property type="entry name" value="TONB_DEPENDENT_REC_3"/>
    <property type="match status" value="1"/>
</dbReference>
<keyword evidence="13" id="KW-0732">Signal</keyword>
<dbReference type="PANTHER" id="PTHR32552:SF81">
    <property type="entry name" value="TONB-DEPENDENT OUTER MEMBRANE RECEPTOR"/>
    <property type="match status" value="1"/>
</dbReference>
<keyword evidence="9 11" id="KW-0472">Membrane</keyword>
<keyword evidence="4" id="KW-0410">Iron transport</keyword>
<evidence type="ECO:0000256" key="3">
    <source>
        <dbReference type="ARBA" id="ARBA00022452"/>
    </source>
</evidence>
<dbReference type="SUPFAM" id="SSF56935">
    <property type="entry name" value="Porins"/>
    <property type="match status" value="1"/>
</dbReference>
<dbReference type="eggNOG" id="COG4774">
    <property type="taxonomic scope" value="Bacteria"/>
</dbReference>
<organism evidence="15 16">
    <name type="scientific">Caulobacter vibrioides OR37</name>
    <dbReference type="NCBI Taxonomy" id="1292034"/>
    <lineage>
        <taxon>Bacteria</taxon>
        <taxon>Pseudomonadati</taxon>
        <taxon>Pseudomonadota</taxon>
        <taxon>Alphaproteobacteria</taxon>
        <taxon>Caulobacterales</taxon>
        <taxon>Caulobacteraceae</taxon>
        <taxon>Caulobacter</taxon>
    </lineage>
</organism>
<feature type="chain" id="PRO_5004349188" description="Secretin/TonB short N-terminal domain-containing protein" evidence="13">
    <location>
        <begin position="20"/>
        <end position="844"/>
    </location>
</feature>
<evidence type="ECO:0000256" key="6">
    <source>
        <dbReference type="ARBA" id="ARBA00023004"/>
    </source>
</evidence>
<dbReference type="EMBL" id="APMP01000017">
    <property type="protein sequence ID" value="ENZ81387.1"/>
    <property type="molecule type" value="Genomic_DNA"/>
</dbReference>
<evidence type="ECO:0000256" key="4">
    <source>
        <dbReference type="ARBA" id="ARBA00022496"/>
    </source>
</evidence>
<dbReference type="GO" id="GO:0009279">
    <property type="term" value="C:cell outer membrane"/>
    <property type="evidence" value="ECO:0007669"/>
    <property type="project" value="UniProtKB-SubCell"/>
</dbReference>
<evidence type="ECO:0000256" key="10">
    <source>
        <dbReference type="ARBA" id="ARBA00023237"/>
    </source>
</evidence>
<dbReference type="InterPro" id="IPR011662">
    <property type="entry name" value="Secretin/TonB_short_N"/>
</dbReference>
<evidence type="ECO:0000256" key="5">
    <source>
        <dbReference type="ARBA" id="ARBA00022692"/>
    </source>
</evidence>
<reference evidence="15 16" key="1">
    <citation type="journal article" date="2013" name="Genome Announc.">
        <title>Draft Genome Sequence for Caulobacter sp. Strain OR37, a Bacterium Tolerant to Heavy Metals.</title>
        <authorList>
            <person name="Utturkar S.M."/>
            <person name="Bollmann A."/>
            <person name="Brzoska R.M."/>
            <person name="Klingeman D.M."/>
            <person name="Epstein S.E."/>
            <person name="Palumbo A.V."/>
            <person name="Brown S.D."/>
        </authorList>
    </citation>
    <scope>NUCLEOTIDE SEQUENCE [LARGE SCALE GENOMIC DNA]</scope>
    <source>
        <strain evidence="15 16">OR37</strain>
    </source>
</reference>
<evidence type="ECO:0000256" key="8">
    <source>
        <dbReference type="ARBA" id="ARBA00023077"/>
    </source>
</evidence>
<dbReference type="OrthoDB" id="9760333at2"/>
<keyword evidence="16" id="KW-1185">Reference proteome</keyword>
<dbReference type="Gene3D" id="2.40.170.20">
    <property type="entry name" value="TonB-dependent receptor, beta-barrel domain"/>
    <property type="match status" value="1"/>
</dbReference>
<dbReference type="AlphaFoldDB" id="R0EJQ7"/>
<accession>R0EJQ7</accession>
<feature type="domain" description="Secretin/TonB short N-terminal" evidence="14">
    <location>
        <begin position="56"/>
        <end position="106"/>
    </location>
</feature>
<dbReference type="RefSeq" id="WP_004620621.1">
    <property type="nucleotide sequence ID" value="NZ_APMP01000017.1"/>
</dbReference>
<dbReference type="InterPro" id="IPR012910">
    <property type="entry name" value="Plug_dom"/>
</dbReference>
<feature type="signal peptide" evidence="13">
    <location>
        <begin position="1"/>
        <end position="19"/>
    </location>
</feature>
<evidence type="ECO:0000259" key="14">
    <source>
        <dbReference type="SMART" id="SM00965"/>
    </source>
</evidence>
<evidence type="ECO:0000256" key="1">
    <source>
        <dbReference type="ARBA" id="ARBA00004571"/>
    </source>
</evidence>
<keyword evidence="3 11" id="KW-1134">Transmembrane beta strand</keyword>
<evidence type="ECO:0000256" key="2">
    <source>
        <dbReference type="ARBA" id="ARBA00022448"/>
    </source>
</evidence>
<comment type="similarity">
    <text evidence="11 12">Belongs to the TonB-dependent receptor family.</text>
</comment>
<comment type="subcellular location">
    <subcellularLocation>
        <location evidence="1 11">Cell outer membrane</location>
        <topology evidence="1 11">Multi-pass membrane protein</topology>
    </subcellularLocation>
</comment>
<dbReference type="InterPro" id="IPR000531">
    <property type="entry name" value="Beta-barrel_TonB"/>
</dbReference>
<proteinExistence type="inferred from homology"/>
<dbReference type="InterPro" id="IPR036942">
    <property type="entry name" value="Beta-barrel_TonB_sf"/>
</dbReference>
<evidence type="ECO:0000256" key="7">
    <source>
        <dbReference type="ARBA" id="ARBA00023065"/>
    </source>
</evidence>
<evidence type="ECO:0000313" key="15">
    <source>
        <dbReference type="EMBL" id="ENZ81387.1"/>
    </source>
</evidence>
<dbReference type="InterPro" id="IPR039426">
    <property type="entry name" value="TonB-dep_rcpt-like"/>
</dbReference>
<dbReference type="Proteomes" id="UP000013063">
    <property type="component" value="Unassembled WGS sequence"/>
</dbReference>
<dbReference type="SMART" id="SM00965">
    <property type="entry name" value="STN"/>
    <property type="match status" value="1"/>
</dbReference>
<evidence type="ECO:0000256" key="13">
    <source>
        <dbReference type="SAM" id="SignalP"/>
    </source>
</evidence>
<keyword evidence="2 11" id="KW-0813">Transport</keyword>
<dbReference type="Pfam" id="PF07715">
    <property type="entry name" value="Plug"/>
    <property type="match status" value="1"/>
</dbReference>
<keyword evidence="8 12" id="KW-0798">TonB box</keyword>
<dbReference type="STRING" id="1292034.OR37_02652"/>
<sequence length="844" mass="89948" precursor="true">MRRRVVSALFCAAAVGALAPSITRAEARRGEAVLRFDIPAQPLGQALNQLALRSDREILFSPALTQGRRSPALSGVFTAEAALARLLDGSGLTVRLQGRGFLIVPETKAAPTTEPASPPPPPPPVDLDLVVVTALKRSSLAQRTPVSMVVVGGEQLSRLGATQIEQAAPLLPGLKLVSTSFGARLVLRGVYGAGEATTGLYYDETPMTGPVGTTADPGVMSPELALVDVDRIELLRGPQGTLYGSGAMGGALRILFKHPDPTQTASAIDVSASTEAHGGQGAGGAAIFNAAIIPDRLAVRLTAYDERRPGAIDNTRLGIKDVDVARVGGARLAAFWAPTEAVSLLVSATHQSNHRADISGWNDTAGPWRTVHAGRAPFDGDIDLASATLKWRGSTVDVTAVSSWYRWRLTRRSDYSGVLLGERTNPAGCARLFAVANACDDDQMRRYAAYVDSVYPAILNQPAELTAQIHEARASSTGAGPLSWTLGVYREVRFDRIDSQVRHVDPLTGALIEPAVLIGRRDIENHLSQSAVFGEVSYAVAADTDVTLGARRFDYVKRDRGGVQTPNVVSGTWAGYAIDARGQERGWSLKALASHQLSPGLFSYVQVSQGFRPGGVNVVPGLPDGLAVYRSDRLNNYELGLKAQSADRRLTANLALYQIDWRDMQYAAQTQNRAFNYVTNIGAARIRGLEFEASAQRVEGWDFAASLTLTDARLTADQITNTAIGLGLAGDRLPVVPQLAATASMERRWRLATGLDGRLRLDGAYSGLARSSFNPGNADYIKMGGFAVFGVSAGLAGGAWSVDAGVENLLDRAGRASAARNTSGPIEYFGVAPRTLRLTFQRRF</sequence>
<keyword evidence="7" id="KW-0406">Ion transport</keyword>
<dbReference type="GO" id="GO:0006826">
    <property type="term" value="P:iron ion transport"/>
    <property type="evidence" value="ECO:0007669"/>
    <property type="project" value="UniProtKB-KW"/>
</dbReference>
<evidence type="ECO:0000256" key="12">
    <source>
        <dbReference type="RuleBase" id="RU003357"/>
    </source>
</evidence>
<comment type="caution">
    <text evidence="15">The sequence shown here is derived from an EMBL/GenBank/DDBJ whole genome shotgun (WGS) entry which is preliminary data.</text>
</comment>
<evidence type="ECO:0000313" key="16">
    <source>
        <dbReference type="Proteomes" id="UP000013063"/>
    </source>
</evidence>
<dbReference type="Gene3D" id="3.55.50.30">
    <property type="match status" value="1"/>
</dbReference>
<evidence type="ECO:0000256" key="11">
    <source>
        <dbReference type="PROSITE-ProRule" id="PRU01360"/>
    </source>
</evidence>
<gene>
    <name evidence="15" type="ORF">OR37_02652</name>
</gene>
<dbReference type="eggNOG" id="COG4771">
    <property type="taxonomic scope" value="Bacteria"/>
</dbReference>
<keyword evidence="5 11" id="KW-0812">Transmembrane</keyword>
<protein>
    <recommendedName>
        <fullName evidence="14">Secretin/TonB short N-terminal domain-containing protein</fullName>
    </recommendedName>
</protein>
<keyword evidence="6" id="KW-0408">Iron</keyword>
<name>R0EJQ7_CAUVI</name>
<dbReference type="Pfam" id="PF00593">
    <property type="entry name" value="TonB_dep_Rec_b-barrel"/>
    <property type="match status" value="1"/>
</dbReference>
<dbReference type="PATRIC" id="fig|1292034.3.peg.2629"/>
<evidence type="ECO:0000256" key="9">
    <source>
        <dbReference type="ARBA" id="ARBA00023136"/>
    </source>
</evidence>
<dbReference type="Pfam" id="PF07660">
    <property type="entry name" value="STN"/>
    <property type="match status" value="1"/>
</dbReference>
<dbReference type="PANTHER" id="PTHR32552">
    <property type="entry name" value="FERRICHROME IRON RECEPTOR-RELATED"/>
    <property type="match status" value="1"/>
</dbReference>